<reference evidence="1 2" key="1">
    <citation type="journal article" date="2009" name="J. Bacteriol.">
        <title>Complete genome sequence of Macrococcus caseolyticus strain JCSCS5402, reflecting the ancestral genome of the human-pathogenic staphylococci.</title>
        <authorList>
            <person name="Baba T."/>
            <person name="Kuwahara-Arai K."/>
            <person name="Uchiyama I."/>
            <person name="Takeuchi F."/>
            <person name="Ito T."/>
            <person name="Hiramatsu K."/>
        </authorList>
    </citation>
    <scope>NUCLEOTIDE SEQUENCE [LARGE SCALE GENOMIC DNA]</scope>
    <source>
        <strain evidence="1 2">JCSC5402</strain>
        <plasmid evidence="1 2">pMCCL2</plasmid>
    </source>
</reference>
<evidence type="ECO:0000313" key="2">
    <source>
        <dbReference type="Proteomes" id="UP000001383"/>
    </source>
</evidence>
<name>B9ECB8_MACCJ</name>
<dbReference type="AlphaFoldDB" id="B9ECB8"/>
<keyword evidence="1" id="KW-0614">Plasmid</keyword>
<organism evidence="1 2">
    <name type="scientific">Macrococcus caseolyticus (strain JCSC5402)</name>
    <name type="common">Macrococcoides caseolyticum</name>
    <dbReference type="NCBI Taxonomy" id="458233"/>
    <lineage>
        <taxon>Bacteria</taxon>
        <taxon>Bacillati</taxon>
        <taxon>Bacillota</taxon>
        <taxon>Bacilli</taxon>
        <taxon>Bacillales</taxon>
        <taxon>Staphylococcaceae</taxon>
        <taxon>Macrococcoides</taxon>
    </lineage>
</organism>
<protein>
    <submittedName>
        <fullName evidence="1">Uncharacterized protein</fullName>
    </submittedName>
</protein>
<geneLocation type="plasmid" evidence="1 2">
    <name>pMCCL2</name>
</geneLocation>
<dbReference type="KEGG" id="mcl:MCCL_plsB0048"/>
<dbReference type="HOGENOM" id="CLU_182951_0_0_9"/>
<dbReference type="Proteomes" id="UP000001383">
    <property type="component" value="Plasmid pMCCL2"/>
</dbReference>
<dbReference type="EMBL" id="AP009486">
    <property type="protein sequence ID" value="BAH18726.1"/>
    <property type="molecule type" value="Genomic_DNA"/>
</dbReference>
<proteinExistence type="predicted"/>
<evidence type="ECO:0000313" key="1">
    <source>
        <dbReference type="EMBL" id="BAH18726.1"/>
    </source>
</evidence>
<gene>
    <name evidence="1" type="ordered locus">MCCL_plsB0048</name>
</gene>
<accession>B9ECB8</accession>
<dbReference type="OrthoDB" id="2185345at2"/>
<sequence length="101" mass="11574">MNIQTVNIDGNLLKVIRAKSTKMKGIDNNKPYDFDLYEIEARSPLATRELSLIVDFINKEVSGDIVAFGSWYDLDQSTVIDLLRQLIEVNQLLRPIEFMAQ</sequence>